<sequence length="352" mass="39320">MRIWLPYIVGGSGSDVSTRFLAMGLNQAGHHATAQAFPHNFQFFPWALRWSRPPLGTDVIVTNTWNGFVFHRRASINVTVERLFVLDPAFRPYKSFPQAAFHRLFVRHYVFRSVRTADAVTSVSTYSGAQLAKVLRVEPPRTILNAVDIDFFSPRNDANRLAQRAKRPFRLLFIGNFTRRKGADLLPLIMARLGGGYELLYTSGLRNRDSKGKNSNMRCIGRLTLEEVREAYRDADALLFPTRLEGLPRTVMEAMACGTPAIATDTGSLSEAIDDGQDGLLCPRDNVEAFASAVRSLASDPARWATMATAARESAVRKFPLSRMVDEYLELFDELSGRPPSAFKNVGRSEAK</sequence>
<gene>
    <name evidence="1" type="ORF">Thimo_0019</name>
</gene>
<dbReference type="Proteomes" id="UP000010816">
    <property type="component" value="Chromosome"/>
</dbReference>
<accession>L0GSC3</accession>
<evidence type="ECO:0000313" key="1">
    <source>
        <dbReference type="EMBL" id="AGA88896.1"/>
    </source>
</evidence>
<dbReference type="PANTHER" id="PTHR45947">
    <property type="entry name" value="SULFOQUINOVOSYL TRANSFERASE SQD2"/>
    <property type="match status" value="1"/>
</dbReference>
<proteinExistence type="predicted"/>
<dbReference type="GO" id="GO:0016757">
    <property type="term" value="F:glycosyltransferase activity"/>
    <property type="evidence" value="ECO:0007669"/>
    <property type="project" value="TreeGrafter"/>
</dbReference>
<dbReference type="PANTHER" id="PTHR45947:SF3">
    <property type="entry name" value="SULFOQUINOVOSYL TRANSFERASE SQD2"/>
    <property type="match status" value="1"/>
</dbReference>
<dbReference type="CDD" id="cd03801">
    <property type="entry name" value="GT4_PimA-like"/>
    <property type="match status" value="1"/>
</dbReference>
<keyword evidence="1" id="KW-0808">Transferase</keyword>
<name>L0GSC3_9GAMM</name>
<dbReference type="Gene3D" id="3.40.50.2000">
    <property type="entry name" value="Glycogen Phosphorylase B"/>
    <property type="match status" value="2"/>
</dbReference>
<dbReference type="eggNOG" id="COG0438">
    <property type="taxonomic scope" value="Bacteria"/>
</dbReference>
<dbReference type="KEGG" id="tmb:Thimo_0019"/>
<dbReference type="EMBL" id="CP003051">
    <property type="protein sequence ID" value="AGA88896.1"/>
    <property type="molecule type" value="Genomic_DNA"/>
</dbReference>
<dbReference type="OrthoDB" id="6194329at2"/>
<reference evidence="1 2" key="1">
    <citation type="submission" date="2011-09" db="EMBL/GenBank/DDBJ databases">
        <title>Complete sequence of chromosome of Thioflavicoccus mobilis 8321.</title>
        <authorList>
            <consortium name="US DOE Joint Genome Institute"/>
            <person name="Lucas S."/>
            <person name="Han J."/>
            <person name="Lapidus A."/>
            <person name="Cheng J.-F."/>
            <person name="Goodwin L."/>
            <person name="Pitluck S."/>
            <person name="Peters L."/>
            <person name="Ovchinnikova G."/>
            <person name="Lu M."/>
            <person name="Detter J.C."/>
            <person name="Han C."/>
            <person name="Tapia R."/>
            <person name="Land M."/>
            <person name="Hauser L."/>
            <person name="Kyrpides N."/>
            <person name="Ivanova N."/>
            <person name="Pagani I."/>
            <person name="Vogl K."/>
            <person name="Liu Z."/>
            <person name="Imhoff J."/>
            <person name="Thiel V."/>
            <person name="Frigaard N.-U."/>
            <person name="Bryant D."/>
            <person name="Woyke T."/>
        </authorList>
    </citation>
    <scope>NUCLEOTIDE SEQUENCE [LARGE SCALE GENOMIC DNA]</scope>
    <source>
        <strain evidence="1 2">8321</strain>
    </source>
</reference>
<keyword evidence="2" id="KW-1185">Reference proteome</keyword>
<dbReference type="STRING" id="765912.Thimo_0019"/>
<dbReference type="InterPro" id="IPR050194">
    <property type="entry name" value="Glycosyltransferase_grp1"/>
</dbReference>
<dbReference type="AlphaFoldDB" id="L0GSC3"/>
<dbReference type="HOGENOM" id="CLU_009583_2_5_6"/>
<organism evidence="1 2">
    <name type="scientific">Thioflavicoccus mobilis 8321</name>
    <dbReference type="NCBI Taxonomy" id="765912"/>
    <lineage>
        <taxon>Bacteria</taxon>
        <taxon>Pseudomonadati</taxon>
        <taxon>Pseudomonadota</taxon>
        <taxon>Gammaproteobacteria</taxon>
        <taxon>Chromatiales</taxon>
        <taxon>Chromatiaceae</taxon>
        <taxon>Thioflavicoccus</taxon>
    </lineage>
</organism>
<dbReference type="Pfam" id="PF13692">
    <property type="entry name" value="Glyco_trans_1_4"/>
    <property type="match status" value="1"/>
</dbReference>
<dbReference type="SUPFAM" id="SSF53756">
    <property type="entry name" value="UDP-Glycosyltransferase/glycogen phosphorylase"/>
    <property type="match status" value="1"/>
</dbReference>
<evidence type="ECO:0000313" key="2">
    <source>
        <dbReference type="Proteomes" id="UP000010816"/>
    </source>
</evidence>
<protein>
    <submittedName>
        <fullName evidence="1">Glycosyltransferase</fullName>
    </submittedName>
</protein>
<dbReference type="RefSeq" id="WP_015279046.1">
    <property type="nucleotide sequence ID" value="NC_019940.1"/>
</dbReference>